<name>A0AAV2LN58_KNICA</name>
<evidence type="ECO:0000313" key="2">
    <source>
        <dbReference type="Proteomes" id="UP001497482"/>
    </source>
</evidence>
<sequence>MTMRESIIQCHATVTLALIPRHSRRGLRSRYFMRKISLQVYSQRQNLKKTVHQMMSARKKCCLGRSLTRHLLQTKAGGRDVTTENQGYLPMTDSSSFYHRSCSCSVRSIYKVHLQNEVHL</sequence>
<dbReference type="EMBL" id="OZ035825">
    <property type="protein sequence ID" value="CAL1601672.1"/>
    <property type="molecule type" value="Genomic_DNA"/>
</dbReference>
<dbReference type="AlphaFoldDB" id="A0AAV2LN58"/>
<organism evidence="1 2">
    <name type="scientific">Knipowitschia caucasica</name>
    <name type="common">Caucasian dwarf goby</name>
    <name type="synonym">Pomatoschistus caucasicus</name>
    <dbReference type="NCBI Taxonomy" id="637954"/>
    <lineage>
        <taxon>Eukaryota</taxon>
        <taxon>Metazoa</taxon>
        <taxon>Chordata</taxon>
        <taxon>Craniata</taxon>
        <taxon>Vertebrata</taxon>
        <taxon>Euteleostomi</taxon>
        <taxon>Actinopterygii</taxon>
        <taxon>Neopterygii</taxon>
        <taxon>Teleostei</taxon>
        <taxon>Neoteleostei</taxon>
        <taxon>Acanthomorphata</taxon>
        <taxon>Gobiaria</taxon>
        <taxon>Gobiiformes</taxon>
        <taxon>Gobioidei</taxon>
        <taxon>Gobiidae</taxon>
        <taxon>Gobiinae</taxon>
        <taxon>Knipowitschia</taxon>
    </lineage>
</organism>
<proteinExistence type="predicted"/>
<keyword evidence="2" id="KW-1185">Reference proteome</keyword>
<evidence type="ECO:0000313" key="1">
    <source>
        <dbReference type="EMBL" id="CAL1601672.1"/>
    </source>
</evidence>
<gene>
    <name evidence="1" type="ORF">KC01_LOCUS29585</name>
</gene>
<protein>
    <submittedName>
        <fullName evidence="1">Uncharacterized protein</fullName>
    </submittedName>
</protein>
<dbReference type="Proteomes" id="UP001497482">
    <property type="component" value="Chromosome 3"/>
</dbReference>
<accession>A0AAV2LN58</accession>
<reference evidence="1 2" key="1">
    <citation type="submission" date="2024-04" db="EMBL/GenBank/DDBJ databases">
        <authorList>
            <person name="Waldvogel A.-M."/>
            <person name="Schoenle A."/>
        </authorList>
    </citation>
    <scope>NUCLEOTIDE SEQUENCE [LARGE SCALE GENOMIC DNA]</scope>
</reference>